<dbReference type="EMBL" id="BSXV01001067">
    <property type="protein sequence ID" value="GME91641.1"/>
    <property type="molecule type" value="Genomic_DNA"/>
</dbReference>
<reference evidence="1" key="1">
    <citation type="submission" date="2023-04" db="EMBL/GenBank/DDBJ databases">
        <title>Candida boidinii NBRC 1967.</title>
        <authorList>
            <person name="Ichikawa N."/>
            <person name="Sato H."/>
            <person name="Tonouchi N."/>
        </authorList>
    </citation>
    <scope>NUCLEOTIDE SEQUENCE</scope>
    <source>
        <strain evidence="1">NBRC 1967</strain>
    </source>
</reference>
<evidence type="ECO:0000313" key="1">
    <source>
        <dbReference type="EMBL" id="GME91641.1"/>
    </source>
</evidence>
<keyword evidence="2" id="KW-1185">Reference proteome</keyword>
<evidence type="ECO:0000313" key="2">
    <source>
        <dbReference type="Proteomes" id="UP001165101"/>
    </source>
</evidence>
<comment type="caution">
    <text evidence="1">The sequence shown here is derived from an EMBL/GenBank/DDBJ whole genome shotgun (WGS) entry which is preliminary data.</text>
</comment>
<gene>
    <name evidence="1" type="ORF">Cboi01_000238600</name>
</gene>
<proteinExistence type="predicted"/>
<accession>A0ACB5TMH3</accession>
<sequence>MTIVDDEQYQCDFVYESFYKDSIKNNKTSIINPILLNKILFHNLVDDIIQFRNLKIKVELIKSDDNTIVYSIKNIINKNFEKVLFEIELKLIGDDFEIDIMEFMELNFKLNKNYLKYINYLMLRNQKLTDFLLKSRINYKKVLNDSMVLKDDFLNKSLLIINSEIERNSKLISSNLRPMDYELAPNYQNKLDDNWSSLPILDTESQDLFKNTDLDKIDVDKKFQKEIQMRTELINASSTKRKRKATATKDEKEDADKPTKKPKITKEDAYIEETQASNYKSEVEADVDEVSELKEEEEAEEEAEAEEEEEEVDEQEEEQEEDEEDEEEDEEDEEEDEALDIMRSVTEKEDEEEGTDLDTDPGTDLGTDVDSEDE</sequence>
<dbReference type="Proteomes" id="UP001165101">
    <property type="component" value="Unassembled WGS sequence"/>
</dbReference>
<protein>
    <submittedName>
        <fullName evidence="1">Unnamed protein product</fullName>
    </submittedName>
</protein>
<organism evidence="1 2">
    <name type="scientific">Candida boidinii</name>
    <name type="common">Yeast</name>
    <dbReference type="NCBI Taxonomy" id="5477"/>
    <lineage>
        <taxon>Eukaryota</taxon>
        <taxon>Fungi</taxon>
        <taxon>Dikarya</taxon>
        <taxon>Ascomycota</taxon>
        <taxon>Saccharomycotina</taxon>
        <taxon>Pichiomycetes</taxon>
        <taxon>Pichiales</taxon>
        <taxon>Pichiaceae</taxon>
        <taxon>Ogataea</taxon>
        <taxon>Ogataea/Candida clade</taxon>
    </lineage>
</organism>
<name>A0ACB5TMH3_CANBO</name>